<dbReference type="InterPro" id="IPR047215">
    <property type="entry name" value="Galactose_mutarotase-like"/>
</dbReference>
<comment type="catalytic activity">
    <reaction evidence="8">
        <text>alpha-D-glucose = beta-D-glucose</text>
        <dbReference type="Rhea" id="RHEA:10264"/>
        <dbReference type="ChEBI" id="CHEBI:15903"/>
        <dbReference type="ChEBI" id="CHEBI:17925"/>
        <dbReference type="EC" id="5.1.3.3"/>
    </reaction>
</comment>
<accession>A0AAE1HQN2</accession>
<reference evidence="12" key="1">
    <citation type="submission" date="2021-07" db="EMBL/GenBank/DDBJ databases">
        <authorList>
            <person name="Catto M.A."/>
            <person name="Jacobson A."/>
            <person name="Kennedy G."/>
            <person name="Labadie P."/>
            <person name="Hunt B.G."/>
            <person name="Srinivasan R."/>
        </authorList>
    </citation>
    <scope>NUCLEOTIDE SEQUENCE</scope>
    <source>
        <strain evidence="12">PL_HMW_Pooled</strain>
        <tissue evidence="12">Head</tissue>
    </source>
</reference>
<dbReference type="PANTHER" id="PTHR10091">
    <property type="entry name" value="ALDOSE-1-EPIMERASE"/>
    <property type="match status" value="1"/>
</dbReference>
<dbReference type="InterPro" id="IPR014718">
    <property type="entry name" value="GH-type_carb-bd"/>
</dbReference>
<comment type="pathway">
    <text evidence="3 8">Carbohydrate metabolism; hexose metabolism.</text>
</comment>
<feature type="binding site" evidence="11">
    <location>
        <begin position="212"/>
        <end position="214"/>
    </location>
    <ligand>
        <name>beta-D-galactose</name>
        <dbReference type="ChEBI" id="CHEBI:27667"/>
    </ligand>
</feature>
<dbReference type="Pfam" id="PF01263">
    <property type="entry name" value="Aldose_epim"/>
    <property type="match status" value="1"/>
</dbReference>
<comment type="catalytic activity">
    <reaction evidence="1">
        <text>alpha-D-galactose = beta-D-galactose</text>
        <dbReference type="Rhea" id="RHEA:28675"/>
        <dbReference type="ChEBI" id="CHEBI:27667"/>
        <dbReference type="ChEBI" id="CHEBI:28061"/>
        <dbReference type="EC" id="5.1.3.3"/>
    </reaction>
    <physiologicalReaction direction="right-to-left" evidence="1">
        <dbReference type="Rhea" id="RHEA:28677"/>
    </physiologicalReaction>
</comment>
<evidence type="ECO:0000313" key="12">
    <source>
        <dbReference type="EMBL" id="KAK3925720.1"/>
    </source>
</evidence>
<feature type="binding site" evidence="11">
    <location>
        <begin position="116"/>
        <end position="117"/>
    </location>
    <ligand>
        <name>beta-D-galactose</name>
        <dbReference type="ChEBI" id="CHEBI:27667"/>
    </ligand>
</feature>
<dbReference type="InterPro" id="IPR008183">
    <property type="entry name" value="Aldose_1/G6P_1-epimerase"/>
</dbReference>
<evidence type="ECO:0000256" key="1">
    <source>
        <dbReference type="ARBA" id="ARBA00001712"/>
    </source>
</evidence>
<evidence type="ECO:0000313" key="13">
    <source>
        <dbReference type="Proteomes" id="UP001219518"/>
    </source>
</evidence>
<proteinExistence type="inferred from homology"/>
<dbReference type="PANTHER" id="PTHR10091:SF0">
    <property type="entry name" value="GALACTOSE MUTAROTASE"/>
    <property type="match status" value="1"/>
</dbReference>
<evidence type="ECO:0000256" key="9">
    <source>
        <dbReference type="PIRSR" id="PIRSR005096-1"/>
    </source>
</evidence>
<gene>
    <name evidence="12" type="ORF">KUF71_013969</name>
</gene>
<evidence type="ECO:0000256" key="5">
    <source>
        <dbReference type="ARBA" id="ARBA00023235"/>
    </source>
</evidence>
<keyword evidence="6 8" id="KW-0119">Carbohydrate metabolism</keyword>
<evidence type="ECO:0000256" key="4">
    <source>
        <dbReference type="ARBA" id="ARBA00006206"/>
    </source>
</evidence>
<dbReference type="Proteomes" id="UP001219518">
    <property type="component" value="Unassembled WGS sequence"/>
</dbReference>
<comment type="pathway">
    <text evidence="2">Carbohydrate metabolism; galactose metabolism.</text>
</comment>
<dbReference type="InterPro" id="IPR011013">
    <property type="entry name" value="Gal_mutarotase_sf_dom"/>
</dbReference>
<evidence type="ECO:0000256" key="6">
    <source>
        <dbReference type="ARBA" id="ARBA00023277"/>
    </source>
</evidence>
<feature type="active site" description="Proton donor" evidence="9">
    <location>
        <position position="212"/>
    </location>
</feature>
<dbReference type="EMBL" id="JAHWGI010001240">
    <property type="protein sequence ID" value="KAK3925720.1"/>
    <property type="molecule type" value="Genomic_DNA"/>
</dbReference>
<feature type="active site" description="Proton acceptor" evidence="9">
    <location>
        <position position="367"/>
    </location>
</feature>
<dbReference type="InterPro" id="IPR015443">
    <property type="entry name" value="Aldose_1-epimerase"/>
</dbReference>
<feature type="binding site" evidence="10">
    <location>
        <position position="299"/>
    </location>
    <ligand>
        <name>beta-D-galactose</name>
        <dbReference type="ChEBI" id="CHEBI:27667"/>
    </ligand>
</feature>
<evidence type="ECO:0000256" key="7">
    <source>
        <dbReference type="ARBA" id="ARBA00045743"/>
    </source>
</evidence>
<evidence type="ECO:0000256" key="11">
    <source>
        <dbReference type="PIRSR" id="PIRSR005096-3"/>
    </source>
</evidence>
<comment type="similarity">
    <text evidence="4 8">Belongs to the aldose epimerase family.</text>
</comment>
<dbReference type="EC" id="5.1.3.3" evidence="8"/>
<dbReference type="GO" id="GO:0004034">
    <property type="term" value="F:aldose 1-epimerase activity"/>
    <property type="evidence" value="ECO:0007669"/>
    <property type="project" value="UniProtKB-EC"/>
</dbReference>
<reference evidence="12" key="2">
    <citation type="journal article" date="2023" name="BMC Genomics">
        <title>Pest status, molecular evolution, and epigenetic factors derived from the genome assembly of Frankliniella fusca, a thysanopteran phytovirus vector.</title>
        <authorList>
            <person name="Catto M.A."/>
            <person name="Labadie P.E."/>
            <person name="Jacobson A.L."/>
            <person name="Kennedy G.G."/>
            <person name="Srinivasan R."/>
            <person name="Hunt B.G."/>
        </authorList>
    </citation>
    <scope>NUCLEOTIDE SEQUENCE</scope>
    <source>
        <strain evidence="12">PL_HMW_Pooled</strain>
    </source>
</reference>
<sequence length="405" mass="44486">MSRIPARSRPSRLSFTEHNTHRRRFDLDWSDALPGGGVTVTEDVFGHVGDAPVQRFTLSNGRVTAQVISVGAALLGVRAPDRDGHEEDIVLGFDSPQGYLSPQNPNFGGTVGRVANRLANASFTLDSKEYKLYPNEGRNTLHGGLRGWDLALWHGSRHPDGVTFTLQSPDGDEGFPGAVTAQVTYRLSEDSRLHINMQAMSSKPTPVSMLNHAYFNLGGHKVKPSKVLGCDLNLLTSLAPQGSGAQEVHRTRLTLNADRYIDVDDGLVATGAMPSVEGTAMDLRSPRLLGDVLRDTDFDRSFVVTRGVEQRSEELTYMAGAIHEPSGRTLEVYSDQPSLHVYTCGKLPNMAGKHGAAYGRHGGFTLEPQYFPNAVHNVRRFPKIILRPGSLYRHTMIYKFGVRKN</sequence>
<keyword evidence="5 8" id="KW-0413">Isomerase</keyword>
<evidence type="ECO:0000256" key="2">
    <source>
        <dbReference type="ARBA" id="ARBA00004947"/>
    </source>
</evidence>
<keyword evidence="13" id="KW-1185">Reference proteome</keyword>
<dbReference type="GO" id="GO:0030246">
    <property type="term" value="F:carbohydrate binding"/>
    <property type="evidence" value="ECO:0007669"/>
    <property type="project" value="InterPro"/>
</dbReference>
<dbReference type="PIRSF" id="PIRSF005096">
    <property type="entry name" value="GALM"/>
    <property type="match status" value="1"/>
</dbReference>
<comment type="caution">
    <text evidence="12">The sequence shown here is derived from an EMBL/GenBank/DDBJ whole genome shotgun (WGS) entry which is preliminary data.</text>
</comment>
<dbReference type="GO" id="GO:0033499">
    <property type="term" value="P:galactose catabolic process via UDP-galactose, Leloir pathway"/>
    <property type="evidence" value="ECO:0007669"/>
    <property type="project" value="TreeGrafter"/>
</dbReference>
<comment type="function">
    <text evidence="7">Mutarotase that catalyzes the interconversion of beta-D-galactose and alpha-D-galactose during galactose metabolism. Beta-D-galactose is metabolized in the liver into glucose 1-phosphate, the primary metabolic fuel, by the action of four enzymes that constitute the Leloir pathway: GALM, GALK1 (galactokinase), GALT (galactose-1-phosphate uridylyltransferase) and GALE (UDP-galactose-4'-epimerase). Involved in the maintenance of the equilibrium between the beta- and alpha-anomers of galactose, therefore ensuring a sufficient supply of the alpha-anomer for GALK1. Also active on D-glucose although shows a preference for galactose over glucose.</text>
</comment>
<evidence type="ECO:0000256" key="3">
    <source>
        <dbReference type="ARBA" id="ARBA00005028"/>
    </source>
</evidence>
<dbReference type="GO" id="GO:0006006">
    <property type="term" value="P:glucose metabolic process"/>
    <property type="evidence" value="ECO:0007669"/>
    <property type="project" value="TreeGrafter"/>
</dbReference>
<dbReference type="CDD" id="cd09019">
    <property type="entry name" value="galactose_mutarotase_like"/>
    <property type="match status" value="1"/>
</dbReference>
<dbReference type="Gene3D" id="2.70.98.10">
    <property type="match status" value="1"/>
</dbReference>
<evidence type="ECO:0000256" key="10">
    <source>
        <dbReference type="PIRSR" id="PIRSR005096-2"/>
    </source>
</evidence>
<evidence type="ECO:0000256" key="8">
    <source>
        <dbReference type="PIRNR" id="PIRNR005096"/>
    </source>
</evidence>
<protein>
    <recommendedName>
        <fullName evidence="8">Aldose 1-epimerase</fullName>
        <ecNumber evidence="8">5.1.3.3</ecNumber>
    </recommendedName>
</protein>
<dbReference type="AlphaFoldDB" id="A0AAE1HQN2"/>
<organism evidence="12 13">
    <name type="scientific">Frankliniella fusca</name>
    <dbReference type="NCBI Taxonomy" id="407009"/>
    <lineage>
        <taxon>Eukaryota</taxon>
        <taxon>Metazoa</taxon>
        <taxon>Ecdysozoa</taxon>
        <taxon>Arthropoda</taxon>
        <taxon>Hexapoda</taxon>
        <taxon>Insecta</taxon>
        <taxon>Pterygota</taxon>
        <taxon>Neoptera</taxon>
        <taxon>Paraneoptera</taxon>
        <taxon>Thysanoptera</taxon>
        <taxon>Terebrantia</taxon>
        <taxon>Thripoidea</taxon>
        <taxon>Thripidae</taxon>
        <taxon>Frankliniella</taxon>
    </lineage>
</organism>
<dbReference type="SUPFAM" id="SSF74650">
    <property type="entry name" value="Galactose mutarotase-like"/>
    <property type="match status" value="1"/>
</dbReference>
<name>A0AAE1HQN2_9NEOP</name>